<sequence>MITIKKLFSALFILLFGFIGIGTSGNIVKASTMVEQTSEMAKTFSQLTPEEQSYFKSKGFSDKDTFYTQKIEPQDPKTRFSANVLRLTASTKKITNTQGRTEYIITSPNSAMYRISTRLSLGSAKSYTQTVNLANSYGYGGGMYFTFTGKRQYYSVKLAMQVYNTFGVGSVSCTAGGLTIGK</sequence>
<comment type="caution">
    <text evidence="2">The sequence shown here is derived from an EMBL/GenBank/DDBJ whole genome shotgun (WGS) entry which is preliminary data.</text>
</comment>
<dbReference type="AlphaFoldDB" id="A0A3F3NPS8"/>
<gene>
    <name evidence="2" type="ORF">EB12_01458</name>
    <name evidence="1" type="ORF">P6Z85_00530</name>
</gene>
<organism evidence="2 3">
    <name type="scientific">Enterococcus faecium</name>
    <name type="common">Streptococcus faecium</name>
    <dbReference type="NCBI Taxonomy" id="1352"/>
    <lineage>
        <taxon>Bacteria</taxon>
        <taxon>Bacillati</taxon>
        <taxon>Bacillota</taxon>
        <taxon>Bacilli</taxon>
        <taxon>Lactobacillales</taxon>
        <taxon>Enterococcaceae</taxon>
        <taxon>Enterococcus</taxon>
    </lineage>
</organism>
<dbReference type="Proteomes" id="UP001260956">
    <property type="component" value="Unassembled WGS sequence"/>
</dbReference>
<evidence type="ECO:0000313" key="2">
    <source>
        <dbReference type="EMBL" id="RBS31273.1"/>
    </source>
</evidence>
<proteinExistence type="predicted"/>
<dbReference type="Proteomes" id="UP000253144">
    <property type="component" value="Unassembled WGS sequence"/>
</dbReference>
<evidence type="ECO:0000313" key="3">
    <source>
        <dbReference type="Proteomes" id="UP000253144"/>
    </source>
</evidence>
<evidence type="ECO:0000313" key="1">
    <source>
        <dbReference type="EMBL" id="MDT2368677.1"/>
    </source>
</evidence>
<reference evidence="2 3" key="1">
    <citation type="submission" date="2015-06" db="EMBL/GenBank/DDBJ databases">
        <title>The Genome Sequence of Enterococcus faecium 131EA1.</title>
        <authorList>
            <consortium name="The Broad Institute Genomics Platform"/>
            <consortium name="The Broad Institute Genome Sequencing Center for Infectious Disease"/>
            <person name="Earl A.M."/>
            <person name="Van Tyne D."/>
            <person name="Lebreton F."/>
            <person name="Saavedra J.T."/>
            <person name="Gilmore M.S."/>
            <person name="Manson Mcguire A."/>
            <person name="Clock S."/>
            <person name="Crupain M."/>
            <person name="Rangan U."/>
            <person name="Young S."/>
            <person name="Abouelleil A."/>
            <person name="Cao P."/>
            <person name="Chapman S.B."/>
            <person name="Griggs A."/>
            <person name="Priest M."/>
            <person name="Shea T."/>
            <person name="Wortman J."/>
            <person name="Nusbaum C."/>
            <person name="Birren B."/>
        </authorList>
    </citation>
    <scope>NUCLEOTIDE SEQUENCE [LARGE SCALE GENOMIC DNA]</scope>
    <source>
        <strain evidence="2 3">131EA1</strain>
    </source>
</reference>
<name>A0A3F3NPS8_ENTFC</name>
<dbReference type="EMBL" id="LEQJ01000009">
    <property type="protein sequence ID" value="RBS31273.1"/>
    <property type="molecule type" value="Genomic_DNA"/>
</dbReference>
<dbReference type="EMBL" id="JARPTX010000001">
    <property type="protein sequence ID" value="MDT2368677.1"/>
    <property type="molecule type" value="Genomic_DNA"/>
</dbReference>
<protein>
    <submittedName>
        <fullName evidence="2">Uncharacterized protein</fullName>
    </submittedName>
</protein>
<dbReference type="RefSeq" id="WP_002298559.1">
    <property type="nucleotide sequence ID" value="NZ_CAMRQG010000254.1"/>
</dbReference>
<reference evidence="1" key="2">
    <citation type="submission" date="2023-03" db="EMBL/GenBank/DDBJ databases">
        <authorList>
            <person name="Shen W."/>
            <person name="Cai J."/>
        </authorList>
    </citation>
    <scope>NUCLEOTIDE SEQUENCE</scope>
    <source>
        <strain evidence="1">B1010-2</strain>
    </source>
</reference>
<accession>A0A3F3NPS8</accession>